<dbReference type="Gene3D" id="3.40.1110.10">
    <property type="entry name" value="Calcium-transporting ATPase, cytoplasmic domain N"/>
    <property type="match status" value="1"/>
</dbReference>
<evidence type="ECO:0000313" key="15">
    <source>
        <dbReference type="EMBL" id="HIH70238.1"/>
    </source>
</evidence>
<dbReference type="Pfam" id="PF00403">
    <property type="entry name" value="HMA"/>
    <property type="match status" value="1"/>
</dbReference>
<dbReference type="SUPFAM" id="SSF55008">
    <property type="entry name" value="HMA, heavy metal-associated domain"/>
    <property type="match status" value="1"/>
</dbReference>
<dbReference type="SUPFAM" id="SSF81653">
    <property type="entry name" value="Calcium ATPase, transduction domain A"/>
    <property type="match status" value="1"/>
</dbReference>
<feature type="transmembrane region" description="Helical" evidence="13">
    <location>
        <begin position="444"/>
        <end position="467"/>
    </location>
</feature>
<dbReference type="InterPro" id="IPR008250">
    <property type="entry name" value="ATPase_P-typ_transduc_dom_A_sf"/>
</dbReference>
<keyword evidence="5 13" id="KW-0812">Transmembrane</keyword>
<keyword evidence="7" id="KW-0547">Nucleotide-binding</keyword>
<evidence type="ECO:0000256" key="4">
    <source>
        <dbReference type="ARBA" id="ARBA00022475"/>
    </source>
</evidence>
<dbReference type="SUPFAM" id="SSF56784">
    <property type="entry name" value="HAD-like"/>
    <property type="match status" value="1"/>
</dbReference>
<keyword evidence="6" id="KW-0479">Metal-binding</keyword>
<dbReference type="Proteomes" id="UP000600363">
    <property type="component" value="Unassembled WGS sequence"/>
</dbReference>
<evidence type="ECO:0000256" key="2">
    <source>
        <dbReference type="ARBA" id="ARBA00006024"/>
    </source>
</evidence>
<dbReference type="Pfam" id="PF00702">
    <property type="entry name" value="Hydrolase"/>
    <property type="match status" value="1"/>
</dbReference>
<evidence type="ECO:0000259" key="14">
    <source>
        <dbReference type="PROSITE" id="PS50846"/>
    </source>
</evidence>
<dbReference type="PROSITE" id="PS50846">
    <property type="entry name" value="HMA_2"/>
    <property type="match status" value="1"/>
</dbReference>
<dbReference type="InterPro" id="IPR006121">
    <property type="entry name" value="HMA_dom"/>
</dbReference>
<dbReference type="FunFam" id="2.70.150.10:FF:000020">
    <property type="entry name" value="Copper-exporting P-type ATPase A"/>
    <property type="match status" value="1"/>
</dbReference>
<dbReference type="GO" id="GO:0016491">
    <property type="term" value="F:oxidoreductase activity"/>
    <property type="evidence" value="ECO:0007669"/>
    <property type="project" value="InterPro"/>
</dbReference>
<dbReference type="EMBL" id="DUIH01000021">
    <property type="protein sequence ID" value="HIH70238.1"/>
    <property type="molecule type" value="Genomic_DNA"/>
</dbReference>
<keyword evidence="8" id="KW-0067">ATP-binding</keyword>
<keyword evidence="10 13" id="KW-1133">Transmembrane helix</keyword>
<dbReference type="Gene3D" id="2.70.150.10">
    <property type="entry name" value="Calcium-transporting ATPase, cytoplasmic transduction domain A"/>
    <property type="match status" value="1"/>
</dbReference>
<evidence type="ECO:0000256" key="13">
    <source>
        <dbReference type="SAM" id="Phobius"/>
    </source>
</evidence>
<proteinExistence type="inferred from homology"/>
<dbReference type="CDD" id="cd02094">
    <property type="entry name" value="P-type_ATPase_Cu-like"/>
    <property type="match status" value="1"/>
</dbReference>
<dbReference type="FunFam" id="3.40.50.1000:FF:000020">
    <property type="entry name" value="Probable cation-transporting P-type ATPase"/>
    <property type="match status" value="1"/>
</dbReference>
<comment type="caution">
    <text evidence="15">The sequence shown here is derived from an EMBL/GenBank/DDBJ whole genome shotgun (WGS) entry which is preliminary data.</text>
</comment>
<dbReference type="SUPFAM" id="SSF47240">
    <property type="entry name" value="Ferritin-like"/>
    <property type="match status" value="1"/>
</dbReference>
<dbReference type="SMART" id="SM00746">
    <property type="entry name" value="TRASH"/>
    <property type="match status" value="1"/>
</dbReference>
<sequence>MPIDPVCGMEVSEEEAAATSEYRGRTYYFCNPSCKERFDASPESYVVEECEVCKIDESMLEGLEKEETPKGGATKTTVIPITGMSCASCVAKIEKALLSIDGVVRANVNLATERATIEYLDTMVSPAELMRAIEDAGYKVVAEGEMALDREQRARKQELSRLKRKVAFSASIAVPVFLLSVFSSQLVALGIDRNVLHLFLMALATPVQIWAGAEFYRGAWGALKHGTADMNTLVAVGTSAAFLYSIAGTLVPQFFERSGLEVHVYFDTAVVIITLILFGRLLEARAKGQTSEAIRRLLSLRPRSATLIRDGKRVEVPIEDVGVGDIVLVRPGERIPVDGVIVEGHSSVDESMLTGESIPVDKDVGDEVIGGTLNTTGAFTFRAERVGADTTLSQIIRLVEEAQGSKAPIQRVADRIAGIFVPIVIFIAVVAFSVWYFLGPEPRFTFALLSFVSVLIIACPCALGLATPTAIMVGTGRGAESGILIRGAESLELAHRVSIVVFDKTGTLTTGRIEVTDVFPLDDLDGDAVLSLAAAVEGTSEHPLAQAVVRAASHLSIPKVSGFESYPGMGIRGEVDGSQVLVGNDRLMSKLGVPLDNALERAIPLLEEGKTVMYVARDGRVVGLVAAADVPKPEATRALSTLRQMGISTMMLTGDNERTAGAMAKRLGIDRYIAEVLPEDKSRTIQSLQQQGEVVAMVGDGVNDAPALVVADVGIAIGAGSDVAIEAADIILMRDNLMDVARAIRLSKMTVRVIRQNLFWAFIYNTVGIPIAAGVLYPFFGILLNPMVAALAMAFSSVSVVSNSLRLRRYTP</sequence>
<dbReference type="GO" id="GO:0055070">
    <property type="term" value="P:copper ion homeostasis"/>
    <property type="evidence" value="ECO:0007669"/>
    <property type="project" value="TreeGrafter"/>
</dbReference>
<dbReference type="GO" id="GO:0005524">
    <property type="term" value="F:ATP binding"/>
    <property type="evidence" value="ECO:0007669"/>
    <property type="project" value="UniProtKB-KW"/>
</dbReference>
<feature type="transmembrane region" description="Helical" evidence="13">
    <location>
        <begin position="416"/>
        <end position="438"/>
    </location>
</feature>
<comment type="subcellular location">
    <subcellularLocation>
        <location evidence="1">Cell membrane</location>
        <topology evidence="1">Multi-pass membrane protein</topology>
    </subcellularLocation>
</comment>
<dbReference type="Pfam" id="PF04945">
    <property type="entry name" value="YHS"/>
    <property type="match status" value="1"/>
</dbReference>
<evidence type="ECO:0000256" key="12">
    <source>
        <dbReference type="ARBA" id="ARBA00023136"/>
    </source>
</evidence>
<dbReference type="InterPro" id="IPR009078">
    <property type="entry name" value="Ferritin-like_SF"/>
</dbReference>
<keyword evidence="3" id="KW-0813">Transport</keyword>
<protein>
    <submittedName>
        <fullName evidence="15">Heavy metal translocating P-type ATPase</fullName>
    </submittedName>
</protein>
<dbReference type="SUPFAM" id="SSF81665">
    <property type="entry name" value="Calcium ATPase, transmembrane domain M"/>
    <property type="match status" value="1"/>
</dbReference>
<dbReference type="InterPro" id="IPR023299">
    <property type="entry name" value="ATPase_P-typ_cyto_dom_N"/>
</dbReference>
<dbReference type="PROSITE" id="PS01047">
    <property type="entry name" value="HMA_1"/>
    <property type="match status" value="1"/>
</dbReference>
<feature type="transmembrane region" description="Helical" evidence="13">
    <location>
        <begin position="166"/>
        <end position="189"/>
    </location>
</feature>
<dbReference type="RefSeq" id="WP_042684678.1">
    <property type="nucleotide sequence ID" value="NZ_DUIH01000021.1"/>
</dbReference>
<dbReference type="CDD" id="cd00371">
    <property type="entry name" value="HMA"/>
    <property type="match status" value="1"/>
</dbReference>
<gene>
    <name evidence="15" type="ORF">HA299_06485</name>
</gene>
<feature type="transmembrane region" description="Helical" evidence="13">
    <location>
        <begin position="263"/>
        <end position="282"/>
    </location>
</feature>
<evidence type="ECO:0000256" key="8">
    <source>
        <dbReference type="ARBA" id="ARBA00022840"/>
    </source>
</evidence>
<dbReference type="InterPro" id="IPR017969">
    <property type="entry name" value="Heavy-metal-associated_CS"/>
</dbReference>
<dbReference type="SFLD" id="SFLDG00002">
    <property type="entry name" value="C1.7:_P-type_atpase_like"/>
    <property type="match status" value="1"/>
</dbReference>
<dbReference type="Gene3D" id="3.30.70.100">
    <property type="match status" value="1"/>
</dbReference>
<dbReference type="NCBIfam" id="TIGR01525">
    <property type="entry name" value="ATPase-IB_hvy"/>
    <property type="match status" value="1"/>
</dbReference>
<evidence type="ECO:0000256" key="1">
    <source>
        <dbReference type="ARBA" id="ARBA00004651"/>
    </source>
</evidence>
<dbReference type="Pfam" id="PF00122">
    <property type="entry name" value="E1-E2_ATPase"/>
    <property type="match status" value="1"/>
</dbReference>
<dbReference type="GO" id="GO:0043682">
    <property type="term" value="F:P-type divalent copper transporter activity"/>
    <property type="evidence" value="ECO:0007669"/>
    <property type="project" value="TreeGrafter"/>
</dbReference>
<keyword evidence="11" id="KW-0406">Ion transport</keyword>
<evidence type="ECO:0000256" key="9">
    <source>
        <dbReference type="ARBA" id="ARBA00022967"/>
    </source>
</evidence>
<dbReference type="FunFam" id="3.30.70.100:FF:000005">
    <property type="entry name" value="Copper-exporting P-type ATPase A"/>
    <property type="match status" value="1"/>
</dbReference>
<evidence type="ECO:0000256" key="7">
    <source>
        <dbReference type="ARBA" id="ARBA00022741"/>
    </source>
</evidence>
<evidence type="ECO:0000256" key="11">
    <source>
        <dbReference type="ARBA" id="ARBA00023065"/>
    </source>
</evidence>
<dbReference type="InterPro" id="IPR059000">
    <property type="entry name" value="ATPase_P-type_domA"/>
</dbReference>
<keyword evidence="4" id="KW-1003">Cell membrane</keyword>
<reference evidence="15" key="1">
    <citation type="journal article" date="2020" name="bioRxiv">
        <title>A rank-normalized archaeal taxonomy based on genome phylogeny resolves widespread incomplete and uneven classifications.</title>
        <authorList>
            <person name="Rinke C."/>
            <person name="Chuvochina M."/>
            <person name="Mussig A.J."/>
            <person name="Chaumeil P.-A."/>
            <person name="Waite D.W."/>
            <person name="Whitman W.B."/>
            <person name="Parks D.H."/>
            <person name="Hugenholtz P."/>
        </authorList>
    </citation>
    <scope>NUCLEOTIDE SEQUENCE</scope>
    <source>
        <strain evidence="15">UBA12518</strain>
    </source>
</reference>
<dbReference type="AlphaFoldDB" id="A0A832RXY1"/>
<comment type="similarity">
    <text evidence="2">Belongs to the cation transport ATPase (P-type) (TC 3.A.3) family. Type IB subfamily.</text>
</comment>
<evidence type="ECO:0000256" key="6">
    <source>
        <dbReference type="ARBA" id="ARBA00022723"/>
    </source>
</evidence>
<dbReference type="PRINTS" id="PR00943">
    <property type="entry name" value="CUATPASE"/>
</dbReference>
<dbReference type="InterPro" id="IPR001757">
    <property type="entry name" value="P_typ_ATPase"/>
</dbReference>
<evidence type="ECO:0000256" key="3">
    <source>
        <dbReference type="ARBA" id="ARBA00022448"/>
    </source>
</evidence>
<dbReference type="Gene3D" id="1.10.620.20">
    <property type="entry name" value="Ribonucleotide Reductase, subunit A"/>
    <property type="match status" value="1"/>
</dbReference>
<evidence type="ECO:0000313" key="16">
    <source>
        <dbReference type="Proteomes" id="UP000600363"/>
    </source>
</evidence>
<dbReference type="InterPro" id="IPR011017">
    <property type="entry name" value="TRASH_dom"/>
</dbReference>
<dbReference type="InterPro" id="IPR027256">
    <property type="entry name" value="P-typ_ATPase_IB"/>
</dbReference>
<dbReference type="SFLD" id="SFLDF00027">
    <property type="entry name" value="p-type_atpase"/>
    <property type="match status" value="1"/>
</dbReference>
<dbReference type="InterPro" id="IPR044492">
    <property type="entry name" value="P_typ_ATPase_HD_dom"/>
</dbReference>
<feature type="transmembrane region" description="Helical" evidence="13">
    <location>
        <begin position="233"/>
        <end position="251"/>
    </location>
</feature>
<accession>A0A832RXY1</accession>
<dbReference type="NCBIfam" id="TIGR01511">
    <property type="entry name" value="ATPase-IB1_Cu"/>
    <property type="match status" value="1"/>
</dbReference>
<name>A0A832RXY1_9EURY</name>
<dbReference type="GO" id="GO:0016887">
    <property type="term" value="F:ATP hydrolysis activity"/>
    <property type="evidence" value="ECO:0007669"/>
    <property type="project" value="InterPro"/>
</dbReference>
<dbReference type="GO" id="GO:0005507">
    <property type="term" value="F:copper ion binding"/>
    <property type="evidence" value="ECO:0007669"/>
    <property type="project" value="TreeGrafter"/>
</dbReference>
<dbReference type="InterPro" id="IPR012348">
    <property type="entry name" value="RNR-like"/>
</dbReference>
<dbReference type="InterPro" id="IPR023298">
    <property type="entry name" value="ATPase_P-typ_TM_dom_sf"/>
</dbReference>
<feature type="transmembrane region" description="Helical" evidence="13">
    <location>
        <begin position="758"/>
        <end position="780"/>
    </location>
</feature>
<evidence type="ECO:0000256" key="10">
    <source>
        <dbReference type="ARBA" id="ARBA00022989"/>
    </source>
</evidence>
<dbReference type="InterPro" id="IPR036412">
    <property type="entry name" value="HAD-like_sf"/>
</dbReference>
<dbReference type="InterPro" id="IPR018303">
    <property type="entry name" value="ATPase_P-typ_P_site"/>
</dbReference>
<keyword evidence="12 13" id="KW-0472">Membrane</keyword>
<dbReference type="InterPro" id="IPR007029">
    <property type="entry name" value="YHS_dom"/>
</dbReference>
<dbReference type="NCBIfam" id="TIGR01494">
    <property type="entry name" value="ATPase_P-type"/>
    <property type="match status" value="1"/>
</dbReference>
<keyword evidence="9" id="KW-1278">Translocase</keyword>
<dbReference type="PANTHER" id="PTHR43520">
    <property type="entry name" value="ATP7, ISOFORM B"/>
    <property type="match status" value="1"/>
</dbReference>
<dbReference type="InterPro" id="IPR036163">
    <property type="entry name" value="HMA_dom_sf"/>
</dbReference>
<evidence type="ECO:0000256" key="5">
    <source>
        <dbReference type="ARBA" id="ARBA00022692"/>
    </source>
</evidence>
<dbReference type="PANTHER" id="PTHR43520:SF8">
    <property type="entry name" value="P-TYPE CU(+) TRANSPORTER"/>
    <property type="match status" value="1"/>
</dbReference>
<organism evidence="15 16">
    <name type="scientific">Methermicoccus shengliensis</name>
    <dbReference type="NCBI Taxonomy" id="660064"/>
    <lineage>
        <taxon>Archaea</taxon>
        <taxon>Methanobacteriati</taxon>
        <taxon>Methanobacteriota</taxon>
        <taxon>Stenosarchaea group</taxon>
        <taxon>Methanomicrobia</taxon>
        <taxon>Methanosarcinales</taxon>
        <taxon>Methermicoccaceae</taxon>
        <taxon>Methermicoccus</taxon>
    </lineage>
</organism>
<feature type="transmembrane region" description="Helical" evidence="13">
    <location>
        <begin position="786"/>
        <end position="805"/>
    </location>
</feature>
<dbReference type="Gene3D" id="3.40.50.1000">
    <property type="entry name" value="HAD superfamily/HAD-like"/>
    <property type="match status" value="1"/>
</dbReference>
<dbReference type="SFLD" id="SFLDS00003">
    <property type="entry name" value="Haloacid_Dehalogenase"/>
    <property type="match status" value="1"/>
</dbReference>
<dbReference type="PRINTS" id="PR00119">
    <property type="entry name" value="CATATPASE"/>
</dbReference>
<feature type="transmembrane region" description="Helical" evidence="13">
    <location>
        <begin position="195"/>
        <end position="213"/>
    </location>
</feature>
<dbReference type="GO" id="GO:0005886">
    <property type="term" value="C:plasma membrane"/>
    <property type="evidence" value="ECO:0007669"/>
    <property type="project" value="UniProtKB-SubCell"/>
</dbReference>
<dbReference type="PROSITE" id="PS00154">
    <property type="entry name" value="ATPASE_E1_E2"/>
    <property type="match status" value="1"/>
</dbReference>
<feature type="domain" description="HMA" evidence="14">
    <location>
        <begin position="75"/>
        <end position="141"/>
    </location>
</feature>
<dbReference type="InterPro" id="IPR023214">
    <property type="entry name" value="HAD_sf"/>
</dbReference>